<feature type="transmembrane region" description="Helical" evidence="5">
    <location>
        <begin position="91"/>
        <end position="110"/>
    </location>
</feature>
<evidence type="ECO:0000259" key="6">
    <source>
        <dbReference type="Pfam" id="PF01694"/>
    </source>
</evidence>
<proteinExistence type="predicted"/>
<dbReference type="PANTHER" id="PTHR43731:SF9">
    <property type="entry name" value="SLR1461 PROTEIN"/>
    <property type="match status" value="1"/>
</dbReference>
<evidence type="ECO:0000313" key="8">
    <source>
        <dbReference type="Proteomes" id="UP001255416"/>
    </source>
</evidence>
<evidence type="ECO:0000256" key="2">
    <source>
        <dbReference type="ARBA" id="ARBA00022692"/>
    </source>
</evidence>
<evidence type="ECO:0000256" key="5">
    <source>
        <dbReference type="SAM" id="Phobius"/>
    </source>
</evidence>
<dbReference type="InterPro" id="IPR050925">
    <property type="entry name" value="Rhomboid_protease_S54"/>
</dbReference>
<dbReference type="EC" id="3.4.21.-" evidence="7"/>
<evidence type="ECO:0000256" key="4">
    <source>
        <dbReference type="ARBA" id="ARBA00023136"/>
    </source>
</evidence>
<dbReference type="InterPro" id="IPR035952">
    <property type="entry name" value="Rhomboid-like_sf"/>
</dbReference>
<dbReference type="Proteomes" id="UP001255416">
    <property type="component" value="Unassembled WGS sequence"/>
</dbReference>
<feature type="transmembrane region" description="Helical" evidence="5">
    <location>
        <begin position="117"/>
        <end position="137"/>
    </location>
</feature>
<keyword evidence="2 5" id="KW-0812">Transmembrane</keyword>
<keyword evidence="8" id="KW-1185">Reference proteome</keyword>
<accession>A0ABU3VIX7</accession>
<comment type="caution">
    <text evidence="7">The sequence shown here is derived from an EMBL/GenBank/DDBJ whole genome shotgun (WGS) entry which is preliminary data.</text>
</comment>
<keyword evidence="7" id="KW-0645">Protease</keyword>
<dbReference type="InterPro" id="IPR022764">
    <property type="entry name" value="Peptidase_S54_rhomboid_dom"/>
</dbReference>
<evidence type="ECO:0000256" key="1">
    <source>
        <dbReference type="ARBA" id="ARBA00004141"/>
    </source>
</evidence>
<name>A0ABU3VIX7_9RHOB</name>
<feature type="transmembrane region" description="Helical" evidence="5">
    <location>
        <begin position="21"/>
        <end position="39"/>
    </location>
</feature>
<feature type="domain" description="Peptidase S54 rhomboid" evidence="6">
    <location>
        <begin position="79"/>
        <end position="218"/>
    </location>
</feature>
<dbReference type="RefSeq" id="WP_316780643.1">
    <property type="nucleotide sequence ID" value="NZ_JASMWN010000020.1"/>
</dbReference>
<dbReference type="PANTHER" id="PTHR43731">
    <property type="entry name" value="RHOMBOID PROTEASE"/>
    <property type="match status" value="1"/>
</dbReference>
<organism evidence="7 8">
    <name type="scientific">Sedimentitalea todarodis</name>
    <dbReference type="NCBI Taxonomy" id="1631240"/>
    <lineage>
        <taxon>Bacteria</taxon>
        <taxon>Pseudomonadati</taxon>
        <taxon>Pseudomonadota</taxon>
        <taxon>Alphaproteobacteria</taxon>
        <taxon>Rhodobacterales</taxon>
        <taxon>Paracoccaceae</taxon>
        <taxon>Sedimentitalea</taxon>
    </lineage>
</organism>
<reference evidence="8" key="1">
    <citation type="submission" date="2023-05" db="EMBL/GenBank/DDBJ databases">
        <title>Sedimentitalea sp. nov. JM2-8.</title>
        <authorList>
            <person name="Huang J."/>
        </authorList>
    </citation>
    <scope>NUCLEOTIDE SEQUENCE [LARGE SCALE GENOMIC DNA]</scope>
    <source>
        <strain evidence="8">KHS03</strain>
    </source>
</reference>
<comment type="subcellular location">
    <subcellularLocation>
        <location evidence="1">Membrane</location>
        <topology evidence="1">Multi-pass membrane protein</topology>
    </subcellularLocation>
</comment>
<feature type="transmembrane region" description="Helical" evidence="5">
    <location>
        <begin position="175"/>
        <end position="192"/>
    </location>
</feature>
<keyword evidence="3 5" id="KW-1133">Transmembrane helix</keyword>
<protein>
    <submittedName>
        <fullName evidence="7">Rhomboid family intramembrane serine protease</fullName>
        <ecNumber evidence="7">3.4.21.-</ecNumber>
    </submittedName>
</protein>
<keyword evidence="7" id="KW-0378">Hydrolase</keyword>
<sequence>MNGQQETAIRSSRQPEWSWRPAPVVVAIFVVTCSIEFLLEASDIGVIGSTRWRGIAYENGAFWVGLLDNWKPNYPAQPWLMFLSYQGLHTGFSHLAGNMLVLLIVGHIVVRRVGQTWFAAIYVVSGIGGALGFALLSDSAQPMVGASGALFGLVGAWKWQDWFFSLQNGYSRRSLVTDIMGLILLNILLWVIQGGQVAWETHLGGFLTGWLAATLVIPRQEDSDHQA</sequence>
<dbReference type="EMBL" id="JASMWN010000020">
    <property type="protein sequence ID" value="MDU9006136.1"/>
    <property type="molecule type" value="Genomic_DNA"/>
</dbReference>
<dbReference type="GO" id="GO:0006508">
    <property type="term" value="P:proteolysis"/>
    <property type="evidence" value="ECO:0007669"/>
    <property type="project" value="UniProtKB-KW"/>
</dbReference>
<dbReference type="SUPFAM" id="SSF144091">
    <property type="entry name" value="Rhomboid-like"/>
    <property type="match status" value="1"/>
</dbReference>
<dbReference type="GO" id="GO:0008233">
    <property type="term" value="F:peptidase activity"/>
    <property type="evidence" value="ECO:0007669"/>
    <property type="project" value="UniProtKB-KW"/>
</dbReference>
<feature type="transmembrane region" description="Helical" evidence="5">
    <location>
        <begin position="143"/>
        <end position="163"/>
    </location>
</feature>
<gene>
    <name evidence="7" type="ORF">QO231_20080</name>
</gene>
<keyword evidence="4 5" id="KW-0472">Membrane</keyword>
<dbReference type="Gene3D" id="1.20.1540.10">
    <property type="entry name" value="Rhomboid-like"/>
    <property type="match status" value="1"/>
</dbReference>
<evidence type="ECO:0000313" key="7">
    <source>
        <dbReference type="EMBL" id="MDU9006136.1"/>
    </source>
</evidence>
<dbReference type="Pfam" id="PF01694">
    <property type="entry name" value="Rhomboid"/>
    <property type="match status" value="1"/>
</dbReference>
<evidence type="ECO:0000256" key="3">
    <source>
        <dbReference type="ARBA" id="ARBA00022989"/>
    </source>
</evidence>